<keyword evidence="12" id="KW-1185">Reference proteome</keyword>
<dbReference type="EMBL" id="CAJVPS010001116">
    <property type="protein sequence ID" value="CAG8524705.1"/>
    <property type="molecule type" value="Genomic_DNA"/>
</dbReference>
<feature type="zinc finger region" description="C3H1-type" evidence="8">
    <location>
        <begin position="290"/>
        <end position="315"/>
    </location>
</feature>
<feature type="non-terminal residue" evidence="11">
    <location>
        <position position="1"/>
    </location>
</feature>
<dbReference type="InterPro" id="IPR040366">
    <property type="entry name" value="Nab2/ZC3H14"/>
</dbReference>
<comment type="caution">
    <text evidence="11">The sequence shown here is derived from an EMBL/GenBank/DDBJ whole genome shotgun (WGS) entry which is preliminary data.</text>
</comment>
<evidence type="ECO:0000256" key="9">
    <source>
        <dbReference type="SAM" id="MobiDB-lite"/>
    </source>
</evidence>
<dbReference type="GO" id="GO:0005634">
    <property type="term" value="C:nucleus"/>
    <property type="evidence" value="ECO:0007669"/>
    <property type="project" value="UniProtKB-SubCell"/>
</dbReference>
<feature type="compositionally biased region" description="Basic and acidic residues" evidence="9">
    <location>
        <begin position="624"/>
        <end position="641"/>
    </location>
</feature>
<feature type="region of interest" description="Disordered" evidence="9">
    <location>
        <begin position="369"/>
        <end position="399"/>
    </location>
</feature>
<accession>A0A9N9FBV6</accession>
<evidence type="ECO:0000259" key="10">
    <source>
        <dbReference type="PROSITE" id="PS50103"/>
    </source>
</evidence>
<feature type="compositionally biased region" description="Basic and acidic residues" evidence="9">
    <location>
        <begin position="82"/>
        <end position="98"/>
    </location>
</feature>
<dbReference type="SMART" id="SM00356">
    <property type="entry name" value="ZnF_C3H1"/>
    <property type="match status" value="4"/>
</dbReference>
<dbReference type="AlphaFoldDB" id="A0A9N9FBV6"/>
<evidence type="ECO:0000256" key="8">
    <source>
        <dbReference type="PROSITE-ProRule" id="PRU00723"/>
    </source>
</evidence>
<comment type="similarity">
    <text evidence="2">Belongs to the ZC3H14 family.</text>
</comment>
<feature type="compositionally biased region" description="Basic and acidic residues" evidence="9">
    <location>
        <begin position="114"/>
        <end position="130"/>
    </location>
</feature>
<dbReference type="OrthoDB" id="438553at2759"/>
<feature type="compositionally biased region" description="Basic and acidic residues" evidence="9">
    <location>
        <begin position="158"/>
        <end position="168"/>
    </location>
</feature>
<feature type="compositionally biased region" description="Acidic residues" evidence="9">
    <location>
        <begin position="561"/>
        <end position="575"/>
    </location>
</feature>
<dbReference type="Pfam" id="PF21457">
    <property type="entry name" value="zf-CCCH_2-like_3"/>
    <property type="match status" value="1"/>
</dbReference>
<feature type="compositionally biased region" description="Basic and acidic residues" evidence="9">
    <location>
        <begin position="576"/>
        <end position="601"/>
    </location>
</feature>
<dbReference type="PANTHER" id="PTHR14738:SF29">
    <property type="entry name" value="ZINC FINGER CCCH DOMAIN-CONTAINING PROTEIN 14"/>
    <property type="match status" value="1"/>
</dbReference>
<feature type="compositionally biased region" description="Polar residues" evidence="9">
    <location>
        <begin position="139"/>
        <end position="150"/>
    </location>
</feature>
<name>A0A9N9FBV6_9GLOM</name>
<dbReference type="GO" id="GO:0008143">
    <property type="term" value="F:poly(A) binding"/>
    <property type="evidence" value="ECO:0007669"/>
    <property type="project" value="InterPro"/>
</dbReference>
<dbReference type="PROSITE" id="PS50103">
    <property type="entry name" value="ZF_C3H1"/>
    <property type="match status" value="1"/>
</dbReference>
<evidence type="ECO:0000256" key="2">
    <source>
        <dbReference type="ARBA" id="ARBA00008423"/>
    </source>
</evidence>
<evidence type="ECO:0000256" key="6">
    <source>
        <dbReference type="ARBA" id="ARBA00022833"/>
    </source>
</evidence>
<dbReference type="PANTHER" id="PTHR14738">
    <property type="entry name" value="ZINC FINGER CCCH DOMAIN-CONTAINING PROTEIN 14"/>
    <property type="match status" value="1"/>
</dbReference>
<evidence type="ECO:0000313" key="12">
    <source>
        <dbReference type="Proteomes" id="UP000789508"/>
    </source>
</evidence>
<dbReference type="Gene3D" id="4.10.1000.40">
    <property type="match status" value="3"/>
</dbReference>
<feature type="region of interest" description="Disordered" evidence="9">
    <location>
        <begin position="82"/>
        <end position="222"/>
    </location>
</feature>
<dbReference type="InterPro" id="IPR048410">
    <property type="entry name" value="Znf-CCCH_2-like_3"/>
</dbReference>
<dbReference type="InterPro" id="IPR000571">
    <property type="entry name" value="Znf_CCCH"/>
</dbReference>
<feature type="region of interest" description="Disordered" evidence="9">
    <location>
        <begin position="558"/>
        <end position="642"/>
    </location>
</feature>
<dbReference type="GO" id="GO:0008270">
    <property type="term" value="F:zinc ion binding"/>
    <property type="evidence" value="ECO:0007669"/>
    <property type="project" value="UniProtKB-KW"/>
</dbReference>
<evidence type="ECO:0000256" key="7">
    <source>
        <dbReference type="ARBA" id="ARBA00023242"/>
    </source>
</evidence>
<dbReference type="GO" id="GO:0005737">
    <property type="term" value="C:cytoplasm"/>
    <property type="evidence" value="ECO:0007669"/>
    <property type="project" value="TreeGrafter"/>
</dbReference>
<gene>
    <name evidence="11" type="ORF">ALEPTO_LOCUS4646</name>
</gene>
<feature type="domain" description="C3H1-type" evidence="10">
    <location>
        <begin position="290"/>
        <end position="315"/>
    </location>
</feature>
<protein>
    <submittedName>
        <fullName evidence="11">5402_t:CDS:1</fullName>
    </submittedName>
</protein>
<feature type="compositionally biased region" description="Basic and acidic residues" evidence="9">
    <location>
        <begin position="210"/>
        <end position="221"/>
    </location>
</feature>
<evidence type="ECO:0000256" key="3">
    <source>
        <dbReference type="ARBA" id="ARBA00022723"/>
    </source>
</evidence>
<reference evidence="11" key="1">
    <citation type="submission" date="2021-06" db="EMBL/GenBank/DDBJ databases">
        <authorList>
            <person name="Kallberg Y."/>
            <person name="Tangrot J."/>
            <person name="Rosling A."/>
        </authorList>
    </citation>
    <scope>NUCLEOTIDE SEQUENCE</scope>
    <source>
        <strain evidence="11">FL130A</strain>
    </source>
</reference>
<keyword evidence="6 8" id="KW-0862">Zinc</keyword>
<evidence type="ECO:0000313" key="11">
    <source>
        <dbReference type="EMBL" id="CAG8524705.1"/>
    </source>
</evidence>
<evidence type="ECO:0000256" key="1">
    <source>
        <dbReference type="ARBA" id="ARBA00004123"/>
    </source>
</evidence>
<dbReference type="Proteomes" id="UP000789508">
    <property type="component" value="Unassembled WGS sequence"/>
</dbReference>
<keyword evidence="7" id="KW-0539">Nucleus</keyword>
<proteinExistence type="inferred from homology"/>
<keyword evidence="4" id="KW-0677">Repeat</keyword>
<sequence length="668" mass="74922">GSGISHKINLGDATFNSSTLHLLDSAFKPLLIKDFNMYSNEHTEQRRVRSVVSSVGGRTAQRRSGAINTNSRLFMTAVKDASRSARNEANGERPDEYLSKAQLAKRPYSPTSDFRIDDDRFQNKTRKIENDSGAEQFRSFESNDYNMQTENKPRNYRHSSEQTHDRVSPPRNSGGNHINRYSPERQIDRVNVVRMSPDLPPPDLMYDTPPRNERVNERRPSEPQYFPSPQFGFEHPRPLAQPRSVLDRLGKKGGMTTAYINPAFFHNPPAPIPDIDMMSPQNTTDSIVLGPKISRCRHWPNCDLGPACKFHHPTEICRQFPNCPNSDRTCLYIHPATDVFDSYPRNPFGANSITQTSRQQTMRRNIAPTQSAGFVSSEKNSNILNENPTKQNGTTNGEPTTTAAPAILCKFGEACAKPICMFAHASPASIGTGTAPSVLIETPCKYDTECTNPKCKFAHSSPAAAIATQEPCRYYPNCQNQNCPYLHTDYGDESKVPTPCWKGAACTRPDCYFLHPWDMDTSNITCKFGVLCRRPDCKFQHPNGKSKSEFGSVISEHSFTVDEDDVEDAAEETGTVDDKENTSEIKEAKATKEEKNDKTENEVPTQNELAGEKGTENGQTTKNNEVEKKAETEKNGRRDDEFLWEDLSDIIINDADHLGDIPDYMIDL</sequence>
<evidence type="ECO:0000256" key="4">
    <source>
        <dbReference type="ARBA" id="ARBA00022737"/>
    </source>
</evidence>
<organism evidence="11 12">
    <name type="scientific">Ambispora leptoticha</name>
    <dbReference type="NCBI Taxonomy" id="144679"/>
    <lineage>
        <taxon>Eukaryota</taxon>
        <taxon>Fungi</taxon>
        <taxon>Fungi incertae sedis</taxon>
        <taxon>Mucoromycota</taxon>
        <taxon>Glomeromycotina</taxon>
        <taxon>Glomeromycetes</taxon>
        <taxon>Archaeosporales</taxon>
        <taxon>Ambisporaceae</taxon>
        <taxon>Ambispora</taxon>
    </lineage>
</organism>
<dbReference type="GO" id="GO:0043488">
    <property type="term" value="P:regulation of mRNA stability"/>
    <property type="evidence" value="ECO:0007669"/>
    <property type="project" value="InterPro"/>
</dbReference>
<comment type="subcellular location">
    <subcellularLocation>
        <location evidence="1">Nucleus</location>
    </subcellularLocation>
</comment>
<dbReference type="Pfam" id="PF14608">
    <property type="entry name" value="zf-CCCH_2"/>
    <property type="match status" value="6"/>
</dbReference>
<evidence type="ECO:0000256" key="5">
    <source>
        <dbReference type="ARBA" id="ARBA00022771"/>
    </source>
</evidence>
<keyword evidence="3 8" id="KW-0479">Metal-binding</keyword>
<keyword evidence="5 8" id="KW-0863">Zinc-finger</keyword>